<keyword evidence="4 6" id="KW-0505">Motor protein</keyword>
<evidence type="ECO:0000313" key="8">
    <source>
        <dbReference type="EMBL" id="CEL94031.1"/>
    </source>
</evidence>
<dbReference type="GO" id="GO:0051015">
    <property type="term" value="F:actin filament binding"/>
    <property type="evidence" value="ECO:0007669"/>
    <property type="project" value="TreeGrafter"/>
</dbReference>
<dbReference type="PRINTS" id="PR00193">
    <property type="entry name" value="MYOSINHEAVY"/>
</dbReference>
<dbReference type="OrthoDB" id="6108017at2759"/>
<feature type="domain" description="Myosin motor" evidence="7">
    <location>
        <begin position="86"/>
        <end position="814"/>
    </location>
</feature>
<dbReference type="Gene3D" id="1.20.120.720">
    <property type="entry name" value="Myosin VI head, motor domain, U50 subdomain"/>
    <property type="match status" value="1"/>
</dbReference>
<dbReference type="CDD" id="cd00124">
    <property type="entry name" value="MYSc"/>
    <property type="match status" value="1"/>
</dbReference>
<dbReference type="GO" id="GO:0016020">
    <property type="term" value="C:membrane"/>
    <property type="evidence" value="ECO:0007669"/>
    <property type="project" value="TreeGrafter"/>
</dbReference>
<keyword evidence="3 6" id="KW-0518">Myosin</keyword>
<dbReference type="InterPro" id="IPR027417">
    <property type="entry name" value="P-loop_NTPase"/>
</dbReference>
<evidence type="ECO:0000256" key="6">
    <source>
        <dbReference type="PROSITE-ProRule" id="PRU00782"/>
    </source>
</evidence>
<dbReference type="PhylomeDB" id="A0A0G4EF64"/>
<dbReference type="OMA" id="SFVMHSD"/>
<keyword evidence="9" id="KW-1185">Reference proteome</keyword>
<accession>A0A0G4EF64</accession>
<dbReference type="GO" id="GO:0007015">
    <property type="term" value="P:actin filament organization"/>
    <property type="evidence" value="ECO:0007669"/>
    <property type="project" value="TreeGrafter"/>
</dbReference>
<dbReference type="InterPro" id="IPR036961">
    <property type="entry name" value="Kinesin_motor_dom_sf"/>
</dbReference>
<dbReference type="EMBL" id="CDMY01000201">
    <property type="protein sequence ID" value="CEL94031.1"/>
    <property type="molecule type" value="Genomic_DNA"/>
</dbReference>
<dbReference type="Gene3D" id="1.10.10.820">
    <property type="match status" value="1"/>
</dbReference>
<evidence type="ECO:0000256" key="3">
    <source>
        <dbReference type="ARBA" id="ARBA00023123"/>
    </source>
</evidence>
<reference evidence="8 9" key="1">
    <citation type="submission" date="2014-11" db="EMBL/GenBank/DDBJ databases">
        <authorList>
            <person name="Zhu J."/>
            <person name="Qi W."/>
            <person name="Song R."/>
        </authorList>
    </citation>
    <scope>NUCLEOTIDE SEQUENCE [LARGE SCALE GENOMIC DNA]</scope>
</reference>
<evidence type="ECO:0000256" key="2">
    <source>
        <dbReference type="ARBA" id="ARBA00022840"/>
    </source>
</evidence>
<evidence type="ECO:0000256" key="5">
    <source>
        <dbReference type="ARBA" id="ARBA00023203"/>
    </source>
</evidence>
<dbReference type="PANTHER" id="PTHR13140:SF706">
    <property type="entry name" value="DILUTE CLASS UNCONVENTIONAL MYOSIN, ISOFORM C"/>
    <property type="match status" value="1"/>
</dbReference>
<organism evidence="8 9">
    <name type="scientific">Vitrella brassicaformis (strain CCMP3155)</name>
    <dbReference type="NCBI Taxonomy" id="1169540"/>
    <lineage>
        <taxon>Eukaryota</taxon>
        <taxon>Sar</taxon>
        <taxon>Alveolata</taxon>
        <taxon>Colpodellida</taxon>
        <taxon>Vitrellaceae</taxon>
        <taxon>Vitrella</taxon>
    </lineage>
</organism>
<dbReference type="Pfam" id="PF00063">
    <property type="entry name" value="Myosin_head"/>
    <property type="match status" value="1"/>
</dbReference>
<keyword evidence="5 6" id="KW-0009">Actin-binding</keyword>
<gene>
    <name evidence="8" type="ORF">Vbra_20376</name>
</gene>
<keyword evidence="2 6" id="KW-0067">ATP-binding</keyword>
<dbReference type="AlphaFoldDB" id="A0A0G4EF64"/>
<dbReference type="Proteomes" id="UP000041254">
    <property type="component" value="Unassembled WGS sequence"/>
</dbReference>
<evidence type="ECO:0000256" key="4">
    <source>
        <dbReference type="ARBA" id="ARBA00023175"/>
    </source>
</evidence>
<dbReference type="VEuPathDB" id="CryptoDB:Vbra_20376"/>
<dbReference type="PANTHER" id="PTHR13140">
    <property type="entry name" value="MYOSIN"/>
    <property type="match status" value="1"/>
</dbReference>
<keyword evidence="1 6" id="KW-0547">Nucleotide-binding</keyword>
<evidence type="ECO:0000313" key="9">
    <source>
        <dbReference type="Proteomes" id="UP000041254"/>
    </source>
</evidence>
<proteinExistence type="inferred from homology"/>
<dbReference type="InParanoid" id="A0A0G4EF64"/>
<dbReference type="SMART" id="SM00242">
    <property type="entry name" value="MYSc"/>
    <property type="match status" value="1"/>
</dbReference>
<dbReference type="GO" id="GO:0000146">
    <property type="term" value="F:microfilament motor activity"/>
    <property type="evidence" value="ECO:0007669"/>
    <property type="project" value="TreeGrafter"/>
</dbReference>
<dbReference type="PROSITE" id="PS51456">
    <property type="entry name" value="MYOSIN_MOTOR"/>
    <property type="match status" value="1"/>
</dbReference>
<dbReference type="SUPFAM" id="SSF52540">
    <property type="entry name" value="P-loop containing nucleoside triphosphate hydrolases"/>
    <property type="match status" value="1"/>
</dbReference>
<dbReference type="InterPro" id="IPR001609">
    <property type="entry name" value="Myosin_head_motor_dom-like"/>
</dbReference>
<evidence type="ECO:0000256" key="1">
    <source>
        <dbReference type="ARBA" id="ARBA00022741"/>
    </source>
</evidence>
<dbReference type="Gene3D" id="1.20.5.4820">
    <property type="match status" value="1"/>
</dbReference>
<name>A0A0G4EF64_VITBC</name>
<feature type="region of interest" description="Actin-binding" evidence="6">
    <location>
        <begin position="693"/>
        <end position="715"/>
    </location>
</feature>
<dbReference type="STRING" id="1169540.A0A0G4EF64"/>
<protein>
    <recommendedName>
        <fullName evidence="7">Myosin motor domain-containing protein</fullName>
    </recommendedName>
</protein>
<sequence length="881" mass="96421">METAFTVWHICNGAEESGHFEMVQLPDGHESAVSSDASGDRITRDAEGQVIHSNKGGSGARSQLVRLSAGACVYRVDPVLLEDVEGTVDDCTQLSYLNVANLLENVRRRYRQAGQQAALCHQIYTAVGGVLLAVNPFSSLNQHSHCPASEGSKGQDNKSKPALYSEAMMRTYYGRGLAGLLRDPHPFAVAEASYKQLKAERTSQSIIISGESGSGKTETAKHVLRYLTSAATHAGDVPPAAKGFDLASRLLQSNPILEAFGNAHTVVYVPSRERNYHIFYSLCEAATDPNRPSKPLLMDPLLPPIRQAESYAYLQSKDPPAGLPLFRLENIQAAFEAFRVDRSTQQSIWRTLAAVMALGNVSFNEDGGDEATSTVGPKGKEALLEAAHLLGLDGAADEGHGSRGYALLEQVLTTRGVRETRSTLSKKAAEWARDDLAKTVYVRLFAYIVGLINCSLNADIASKDATSDGNDENDTASLFIGVLDIFGFENLNPHLCNGFEQLCINYLNELLHQHFLHATISTEQQLYKSEGLPFQPSAPFRDNADLIQCLGGTQETPGRFHLLDEATRSPVNKGASRDALFCSAVSSSLGSRFSHRIRVSPPPRATRDASQARSAHPLSVFHFAGKVTYDADGFTEQNNDNLPPELEHLLAECKGIVGCAPQDGAAATASNEKGRGGAGGRHKSAGLNFVGQVDRLLKTLGATTPHFIRCVKPNVKQLAFVFDRSKVYEQLEESGLVSVLEVMARGFPCRLPYATLHSRYQHLLHPAMQSRIAPRDFADLITAFLNIPKGDCTLGLTQAFFRLGSLQLVEQIQHTADDKFRRRLAEETFVLWLRKRRKRVLGGVRAAVRFLIGAKKRRALAVAQACHHHLKHVVLPRRRHK</sequence>
<dbReference type="Gene3D" id="3.40.850.10">
    <property type="entry name" value="Kinesin motor domain"/>
    <property type="match status" value="2"/>
</dbReference>
<evidence type="ECO:0000259" key="7">
    <source>
        <dbReference type="PROSITE" id="PS51456"/>
    </source>
</evidence>
<dbReference type="Gene3D" id="1.20.58.530">
    <property type="match status" value="1"/>
</dbReference>
<dbReference type="GO" id="GO:0005737">
    <property type="term" value="C:cytoplasm"/>
    <property type="evidence" value="ECO:0007669"/>
    <property type="project" value="TreeGrafter"/>
</dbReference>
<comment type="similarity">
    <text evidence="6">Belongs to the TRAFAC class myosin-kinesin ATPase superfamily. Myosin family.</text>
</comment>
<feature type="binding site" evidence="6">
    <location>
        <begin position="210"/>
        <end position="217"/>
    </location>
    <ligand>
        <name>ATP</name>
        <dbReference type="ChEBI" id="CHEBI:30616"/>
    </ligand>
</feature>
<dbReference type="GO" id="GO:0005524">
    <property type="term" value="F:ATP binding"/>
    <property type="evidence" value="ECO:0007669"/>
    <property type="project" value="UniProtKB-UniRule"/>
</dbReference>
<dbReference type="GO" id="GO:0016459">
    <property type="term" value="C:myosin complex"/>
    <property type="evidence" value="ECO:0007669"/>
    <property type="project" value="UniProtKB-KW"/>
</dbReference>